<organism evidence="6 7">
    <name type="scientific">Corynebacterium xerosis</name>
    <dbReference type="NCBI Taxonomy" id="1725"/>
    <lineage>
        <taxon>Bacteria</taxon>
        <taxon>Bacillati</taxon>
        <taxon>Actinomycetota</taxon>
        <taxon>Actinomycetes</taxon>
        <taxon>Mycobacteriales</taxon>
        <taxon>Corynebacteriaceae</taxon>
        <taxon>Corynebacterium</taxon>
    </lineage>
</organism>
<keyword evidence="1" id="KW-0132">Cell division</keyword>
<evidence type="ECO:0000256" key="2">
    <source>
        <dbReference type="ARBA" id="ARBA00023210"/>
    </source>
</evidence>
<keyword evidence="3" id="KW-0131">Cell cycle</keyword>
<accession>A0A2N6SWG9</accession>
<evidence type="ECO:0000313" key="7">
    <source>
        <dbReference type="Proteomes" id="UP000235363"/>
    </source>
</evidence>
<feature type="compositionally biased region" description="Basic and acidic residues" evidence="5">
    <location>
        <begin position="59"/>
        <end position="99"/>
    </location>
</feature>
<dbReference type="InterPro" id="IPR023052">
    <property type="entry name" value="Cell_div_SepF"/>
</dbReference>
<proteinExistence type="predicted"/>
<sequence>MNHDMQRMDMSNISRKFSDFFGLTPAHDSDFEDDGYERDSYRDYRPSAGYSDEYEDDFDRGREPGYSREPGVRRYERDDRADRDERTDSYDRPHLRPLDRPVTPSVHHITPKTEFLDKYSEAREIGENFRDGDIVVFDLVDLEPGERKRYLDFVAGLAFALRGRIEADGTRFTLLPEGVELSDTDRDRLSV</sequence>
<dbReference type="Gene3D" id="3.30.110.150">
    <property type="entry name" value="SepF-like protein"/>
    <property type="match status" value="1"/>
</dbReference>
<feature type="region of interest" description="Disordered" evidence="5">
    <location>
        <begin position="27"/>
        <end position="106"/>
    </location>
</feature>
<dbReference type="EMBL" id="PNHF01000029">
    <property type="protein sequence ID" value="PMC61424.1"/>
    <property type="molecule type" value="Genomic_DNA"/>
</dbReference>
<evidence type="ECO:0000256" key="1">
    <source>
        <dbReference type="ARBA" id="ARBA00022618"/>
    </source>
</evidence>
<dbReference type="Pfam" id="PF04472">
    <property type="entry name" value="SepF"/>
    <property type="match status" value="1"/>
</dbReference>
<evidence type="ECO:0000256" key="5">
    <source>
        <dbReference type="SAM" id="MobiDB-lite"/>
    </source>
</evidence>
<name>A0A2N6SWG9_9CORY</name>
<dbReference type="PANTHER" id="PTHR35798">
    <property type="entry name" value="CELL DIVISION PROTEIN SEPF"/>
    <property type="match status" value="1"/>
</dbReference>
<comment type="caution">
    <text evidence="6">The sequence shown here is derived from an EMBL/GenBank/DDBJ whole genome shotgun (WGS) entry which is preliminary data.</text>
</comment>
<evidence type="ECO:0008006" key="8">
    <source>
        <dbReference type="Google" id="ProtNLM"/>
    </source>
</evidence>
<comment type="function">
    <text evidence="4">Cell division protein that is part of the divisome complex and is recruited early to the Z-ring. Probably stimulates Z-ring formation, perhaps through the cross-linking of FtsZ protofilaments. Its function overlaps with FtsA.</text>
</comment>
<dbReference type="PANTHER" id="PTHR35798:SF1">
    <property type="entry name" value="CELL DIVISION PROTEIN SEPF"/>
    <property type="match status" value="1"/>
</dbReference>
<evidence type="ECO:0000313" key="6">
    <source>
        <dbReference type="EMBL" id="PMC61424.1"/>
    </source>
</evidence>
<dbReference type="GO" id="GO:0000917">
    <property type="term" value="P:division septum assembly"/>
    <property type="evidence" value="ECO:0007669"/>
    <property type="project" value="UniProtKB-KW"/>
</dbReference>
<dbReference type="AlphaFoldDB" id="A0A2N6SWG9"/>
<evidence type="ECO:0000256" key="3">
    <source>
        <dbReference type="ARBA" id="ARBA00023306"/>
    </source>
</evidence>
<gene>
    <name evidence="6" type="ORF">CJ204_11015</name>
</gene>
<dbReference type="InterPro" id="IPR038594">
    <property type="entry name" value="SepF-like_sf"/>
</dbReference>
<dbReference type="STRING" id="1725.WU86_06330"/>
<reference evidence="6 7" key="1">
    <citation type="submission" date="2017-09" db="EMBL/GenBank/DDBJ databases">
        <title>Bacterial strain isolated from the female urinary microbiota.</title>
        <authorList>
            <person name="Thomas-White K."/>
            <person name="Kumar N."/>
            <person name="Forster S."/>
            <person name="Putonti C."/>
            <person name="Lawley T."/>
            <person name="Wolfe A.J."/>
        </authorList>
    </citation>
    <scope>NUCLEOTIDE SEQUENCE [LARGE SCALE GENOMIC DNA]</scope>
    <source>
        <strain evidence="6 7">UMB0908</strain>
    </source>
</reference>
<evidence type="ECO:0000256" key="4">
    <source>
        <dbReference type="ARBA" id="ARBA00044936"/>
    </source>
</evidence>
<protein>
    <recommendedName>
        <fullName evidence="8">Cell division protein SepF</fullName>
    </recommendedName>
</protein>
<dbReference type="InterPro" id="IPR007561">
    <property type="entry name" value="Cell_div_SepF/SepF-rel"/>
</dbReference>
<keyword evidence="2" id="KW-0717">Septation</keyword>
<dbReference type="Proteomes" id="UP000235363">
    <property type="component" value="Unassembled WGS sequence"/>
</dbReference>